<dbReference type="PANTHER" id="PTHR18964:SF170">
    <property type="entry name" value="SUGAR KINASE"/>
    <property type="match status" value="1"/>
</dbReference>
<dbReference type="AlphaFoldDB" id="A0A317L471"/>
<dbReference type="PANTHER" id="PTHR18964">
    <property type="entry name" value="ROK (REPRESSOR, ORF, KINASE) FAMILY"/>
    <property type="match status" value="1"/>
</dbReference>
<evidence type="ECO:0000256" key="1">
    <source>
        <dbReference type="ARBA" id="ARBA00006479"/>
    </source>
</evidence>
<name>A0A317L471_9BACI</name>
<keyword evidence="4" id="KW-1185">Reference proteome</keyword>
<gene>
    <name evidence="3" type="ORF">DLJ74_00290</name>
</gene>
<keyword evidence="2" id="KW-0175">Coiled coil</keyword>
<dbReference type="EMBL" id="QGTD01000001">
    <property type="protein sequence ID" value="PWU70316.1"/>
    <property type="molecule type" value="Genomic_DNA"/>
</dbReference>
<feature type="coiled-coil region" evidence="2">
    <location>
        <begin position="241"/>
        <end position="268"/>
    </location>
</feature>
<evidence type="ECO:0000313" key="4">
    <source>
        <dbReference type="Proteomes" id="UP000245624"/>
    </source>
</evidence>
<dbReference type="InterPro" id="IPR000600">
    <property type="entry name" value="ROK"/>
</dbReference>
<comment type="similarity">
    <text evidence="1">Belongs to the ROK (NagC/XylR) family.</text>
</comment>
<evidence type="ECO:0000256" key="2">
    <source>
        <dbReference type="SAM" id="Coils"/>
    </source>
</evidence>
<dbReference type="RefSeq" id="WP_109982868.1">
    <property type="nucleotide sequence ID" value="NZ_QGTD01000001.1"/>
</dbReference>
<dbReference type="CDD" id="cd24152">
    <property type="entry name" value="ASKHA_NBD_ROK-like"/>
    <property type="match status" value="1"/>
</dbReference>
<dbReference type="Pfam" id="PF00480">
    <property type="entry name" value="ROK"/>
    <property type="match status" value="1"/>
</dbReference>
<reference evidence="3 4" key="1">
    <citation type="submission" date="2018-05" db="EMBL/GenBank/DDBJ databases">
        <title>Genomic analysis of Gracilibacillus dipsosauri DD1 reveals novel features of a salt-tolerant amylase.</title>
        <authorList>
            <person name="Deutch C.E."/>
            <person name="Yang S."/>
        </authorList>
    </citation>
    <scope>NUCLEOTIDE SEQUENCE [LARGE SCALE GENOMIC DNA]</scope>
    <source>
        <strain evidence="3 4">DD1</strain>
    </source>
</reference>
<dbReference type="Proteomes" id="UP000245624">
    <property type="component" value="Unassembled WGS sequence"/>
</dbReference>
<dbReference type="OrthoDB" id="9795247at2"/>
<accession>A0A317L471</accession>
<organism evidence="3 4">
    <name type="scientific">Gracilibacillus dipsosauri</name>
    <dbReference type="NCBI Taxonomy" id="178340"/>
    <lineage>
        <taxon>Bacteria</taxon>
        <taxon>Bacillati</taxon>
        <taxon>Bacillota</taxon>
        <taxon>Bacilli</taxon>
        <taxon>Bacillales</taxon>
        <taxon>Bacillaceae</taxon>
        <taxon>Gracilibacillus</taxon>
    </lineage>
</organism>
<dbReference type="SUPFAM" id="SSF53067">
    <property type="entry name" value="Actin-like ATPase domain"/>
    <property type="match status" value="1"/>
</dbReference>
<protein>
    <submittedName>
        <fullName evidence="3">ROK family protein</fullName>
    </submittedName>
</protein>
<evidence type="ECO:0000313" key="3">
    <source>
        <dbReference type="EMBL" id="PWU70316.1"/>
    </source>
</evidence>
<dbReference type="InterPro" id="IPR043129">
    <property type="entry name" value="ATPase_NBD"/>
</dbReference>
<sequence>MKTYLAIDIGGTFVKTAIVDEKANILTSYKEKTPSSLEELLGLMKRVKASYHEISGVAVSCPGAVSDQGIIYGSSAVRYLHGPNIKKCIEETLRLPVFLGNDANCAAYAELWDGAAQGLRDFMVMVIGTGIGGAIIKDGVLHKGAHLHGGEFGYMLLDPDSIEDNSVWSRITSTKALVKKVAKAKNQDYNTLSGEAVFQMAEAGDQICSEAVDRFYHLLAVGIYNLQYIYDPEVILIGGGISARQELIDRLNEKLDRIIERIGLAKMKPVIKSCQHRQHANLLGAVYGFKKHCLDD</sequence>
<dbReference type="Gene3D" id="3.30.420.40">
    <property type="match status" value="2"/>
</dbReference>
<comment type="caution">
    <text evidence="3">The sequence shown here is derived from an EMBL/GenBank/DDBJ whole genome shotgun (WGS) entry which is preliminary data.</text>
</comment>
<proteinExistence type="inferred from homology"/>